<dbReference type="Proteomes" id="UP000663855">
    <property type="component" value="Unassembled WGS sequence"/>
</dbReference>
<evidence type="ECO:0000313" key="3">
    <source>
        <dbReference type="Proteomes" id="UP000663855"/>
    </source>
</evidence>
<name>A0A814TMM0_9BILA</name>
<comment type="caution">
    <text evidence="2">The sequence shown here is derived from an EMBL/GenBank/DDBJ whole genome shotgun (WGS) entry which is preliminary data.</text>
</comment>
<dbReference type="EMBL" id="CAJNOV010004081">
    <property type="protein sequence ID" value="CAF1161853.1"/>
    <property type="molecule type" value="Genomic_DNA"/>
</dbReference>
<evidence type="ECO:0000256" key="1">
    <source>
        <dbReference type="SAM" id="MobiDB-lite"/>
    </source>
</evidence>
<feature type="region of interest" description="Disordered" evidence="1">
    <location>
        <begin position="897"/>
        <end position="942"/>
    </location>
</feature>
<reference evidence="2" key="1">
    <citation type="submission" date="2021-02" db="EMBL/GenBank/DDBJ databases">
        <authorList>
            <person name="Nowell W R."/>
        </authorList>
    </citation>
    <scope>NUCLEOTIDE SEQUENCE</scope>
</reference>
<evidence type="ECO:0000313" key="2">
    <source>
        <dbReference type="EMBL" id="CAF1161853.1"/>
    </source>
</evidence>
<gene>
    <name evidence="2" type="ORF">CJN711_LOCUS10051</name>
</gene>
<proteinExistence type="predicted"/>
<dbReference type="AlphaFoldDB" id="A0A814TMM0"/>
<feature type="compositionally biased region" description="Basic residues" evidence="1">
    <location>
        <begin position="932"/>
        <end position="942"/>
    </location>
</feature>
<accession>A0A814TMM0</accession>
<protein>
    <submittedName>
        <fullName evidence="2">Uncharacterized protein</fullName>
    </submittedName>
</protein>
<organism evidence="2 3">
    <name type="scientific">Rotaria magnacalcarata</name>
    <dbReference type="NCBI Taxonomy" id="392030"/>
    <lineage>
        <taxon>Eukaryota</taxon>
        <taxon>Metazoa</taxon>
        <taxon>Spiralia</taxon>
        <taxon>Gnathifera</taxon>
        <taxon>Rotifera</taxon>
        <taxon>Eurotatoria</taxon>
        <taxon>Bdelloidea</taxon>
        <taxon>Philodinida</taxon>
        <taxon>Philodinidae</taxon>
        <taxon>Rotaria</taxon>
    </lineage>
</organism>
<sequence length="942" mass="108951">MPKRTDWIKELNELDCLNVEFCETLTASYNLSDFFPDQPYLVKIFENYRSKKLNDLTLFWCVLISFMHWSSETKLYDKDKMEYINLKLYGILRGNSVSHKSGYIKPVREAFDFVERYYREQFIDNNNKFSTTCMESLTTAKLISELEMSSKFISSDEDRPLTDFAFFEPNSIKAKEIHPNLICGFNGVYKLQRSTVRQNNNIHDRSLTVLIPTTGDRWPQLLEHFYDAHQTNGLYERFLYWVISKKNFVEEKHDMNNNLPSLEYLFITRMEIGHRIYIYDEDTSAYLKPILSAMRSNQSCDEISTTIPSNKRAEACQRRSADLIERIAAIFQNLIDTVMVLQDIDSIDFHRIQKHTFEKIKANVNRNFYQQKDNSDSHTESGLYPDHIDLKDLPEVQIKSVLKSPLSSMKVTLSAAKAAVRFFNELLLPQSIKLFNTDTNVTKNNTINELKIIEYHVNCFSISDLTHNGVFHNHKRNKIDVKEVISNLEKNSFIKRGKYIKAGPRAIESWIKQLPDPSNDEQILCFQSELHYNYEITLKQYLDTYTKSIDCNSTALCQSGKELLETQRLWISLLKEKLNGFDFDLTFSNITNRCSTTNVMIKDSLLAKENDLYDILDCINYNPYDLPVLSFDQLDTVDKIQQNDVVIESTERQQSLISNKFDDQYLSSPRGSFSDQIQNDIVIHDILSDIITQVANSLNSITATNVTLVTKQQIVPIHNVNKISIVRNSLVSEGMKHLCKKILLVESVILSNTKLNRTCKTNMIDVHKACQILIDHGLLTVEDKMLANKSSYCDAYLKQVPQSAVDMIEFTLLLAQFGIYNLDTYYSTLKTVDTRNNTYVTQYGLSIFKAKPYANLEIIVNENDIIYPSTSNHRKLFSASTQITQLDDETSSSMECNETIDSEQPELTNSNRKSKRWRNLTNAGKEYQAQRSKSKKKKNALP</sequence>